<proteinExistence type="predicted"/>
<sequence length="61" mass="6542">MILNKHGPSSSGPLNQVAGRVLELHSLSESECYAAIATEHRLRNGKISEVVTGEKAITDLL</sequence>
<gene>
    <name evidence="1" type="ORF">FRX31_008295</name>
</gene>
<dbReference type="AlphaFoldDB" id="A0A7J6WZU9"/>
<dbReference type="EMBL" id="JABWDY010008576">
    <property type="protein sequence ID" value="KAF5202118.1"/>
    <property type="molecule type" value="Genomic_DNA"/>
</dbReference>
<keyword evidence="2" id="KW-1185">Reference proteome</keyword>
<dbReference type="Proteomes" id="UP000554482">
    <property type="component" value="Unassembled WGS sequence"/>
</dbReference>
<accession>A0A7J6WZU9</accession>
<protein>
    <submittedName>
        <fullName evidence="1">Uncharacterized protein</fullName>
    </submittedName>
</protein>
<comment type="caution">
    <text evidence="1">The sequence shown here is derived from an EMBL/GenBank/DDBJ whole genome shotgun (WGS) entry which is preliminary data.</text>
</comment>
<evidence type="ECO:0000313" key="2">
    <source>
        <dbReference type="Proteomes" id="UP000554482"/>
    </source>
</evidence>
<organism evidence="1 2">
    <name type="scientific">Thalictrum thalictroides</name>
    <name type="common">Rue-anemone</name>
    <name type="synonym">Anemone thalictroides</name>
    <dbReference type="NCBI Taxonomy" id="46969"/>
    <lineage>
        <taxon>Eukaryota</taxon>
        <taxon>Viridiplantae</taxon>
        <taxon>Streptophyta</taxon>
        <taxon>Embryophyta</taxon>
        <taxon>Tracheophyta</taxon>
        <taxon>Spermatophyta</taxon>
        <taxon>Magnoliopsida</taxon>
        <taxon>Ranunculales</taxon>
        <taxon>Ranunculaceae</taxon>
        <taxon>Thalictroideae</taxon>
        <taxon>Thalictrum</taxon>
    </lineage>
</organism>
<evidence type="ECO:0000313" key="1">
    <source>
        <dbReference type="EMBL" id="KAF5202118.1"/>
    </source>
</evidence>
<reference evidence="1 2" key="1">
    <citation type="submission" date="2020-06" db="EMBL/GenBank/DDBJ databases">
        <title>Transcriptomic and genomic resources for Thalictrum thalictroides and T. hernandezii: Facilitating candidate gene discovery in an emerging model plant lineage.</title>
        <authorList>
            <person name="Arias T."/>
            <person name="Riano-Pachon D.M."/>
            <person name="Di Stilio V.S."/>
        </authorList>
    </citation>
    <scope>NUCLEOTIDE SEQUENCE [LARGE SCALE GENOMIC DNA]</scope>
    <source>
        <strain evidence="2">cv. WT478/WT964</strain>
        <tissue evidence="1">Leaves</tissue>
    </source>
</reference>
<name>A0A7J6WZU9_THATH</name>